<feature type="transmembrane region" description="Helical" evidence="1">
    <location>
        <begin position="128"/>
        <end position="147"/>
    </location>
</feature>
<organism evidence="3 4">
    <name type="scientific">Actinacidiphila guanduensis</name>
    <dbReference type="NCBI Taxonomy" id="310781"/>
    <lineage>
        <taxon>Bacteria</taxon>
        <taxon>Bacillati</taxon>
        <taxon>Actinomycetota</taxon>
        <taxon>Actinomycetes</taxon>
        <taxon>Kitasatosporales</taxon>
        <taxon>Streptomycetaceae</taxon>
        <taxon>Actinacidiphila</taxon>
    </lineage>
</organism>
<proteinExistence type="predicted"/>
<keyword evidence="1" id="KW-1133">Transmembrane helix</keyword>
<accession>A0A1H0JEX9</accession>
<dbReference type="AlphaFoldDB" id="A0A1H0JEX9"/>
<dbReference type="EMBL" id="FNIE01000009">
    <property type="protein sequence ID" value="SDO42194.1"/>
    <property type="molecule type" value="Genomic_DNA"/>
</dbReference>
<evidence type="ECO:0000313" key="4">
    <source>
        <dbReference type="Proteomes" id="UP000199341"/>
    </source>
</evidence>
<dbReference type="Pfam" id="PF04892">
    <property type="entry name" value="VanZ"/>
    <property type="match status" value="1"/>
</dbReference>
<dbReference type="PANTHER" id="PTHR36834">
    <property type="entry name" value="MEMBRANE PROTEIN-RELATED"/>
    <property type="match status" value="1"/>
</dbReference>
<evidence type="ECO:0000259" key="2">
    <source>
        <dbReference type="Pfam" id="PF04892"/>
    </source>
</evidence>
<dbReference type="STRING" id="310781.SAMN05216259_109355"/>
<protein>
    <submittedName>
        <fullName evidence="3">VanZ like family protein</fullName>
    </submittedName>
</protein>
<evidence type="ECO:0000313" key="3">
    <source>
        <dbReference type="EMBL" id="SDO42194.1"/>
    </source>
</evidence>
<keyword evidence="1" id="KW-0812">Transmembrane</keyword>
<keyword evidence="4" id="KW-1185">Reference proteome</keyword>
<feature type="transmembrane region" description="Helical" evidence="1">
    <location>
        <begin position="15"/>
        <end position="35"/>
    </location>
</feature>
<sequence length="170" mass="17891">MVGVRQEGDGFVPKVRAAGLVLTAGYLAFIGWLLLRPHYVPWVAAPNLQPLRTIRDDLGMGPLEAARRIGAGLGLLAPLGVLLPMAGGRADTSGFASFARTVFAGLMVSLSVEFAQTMVPGQLFDVDALLLNTLGVALAHLLVVPAVRRRAREARAIPPPAREPVTAAVP</sequence>
<dbReference type="InterPro" id="IPR006976">
    <property type="entry name" value="VanZ-like"/>
</dbReference>
<dbReference type="OrthoDB" id="4247499at2"/>
<name>A0A1H0JEX9_9ACTN</name>
<gene>
    <name evidence="3" type="ORF">SAMN05216259_109355</name>
</gene>
<reference evidence="3 4" key="1">
    <citation type="submission" date="2016-10" db="EMBL/GenBank/DDBJ databases">
        <authorList>
            <person name="de Groot N.N."/>
        </authorList>
    </citation>
    <scope>NUCLEOTIDE SEQUENCE [LARGE SCALE GENOMIC DNA]</scope>
    <source>
        <strain evidence="3 4">CGMCC 4.2022</strain>
    </source>
</reference>
<dbReference type="InterPro" id="IPR053150">
    <property type="entry name" value="Teicoplanin_resist-assoc"/>
</dbReference>
<feature type="domain" description="VanZ-like" evidence="2">
    <location>
        <begin position="25"/>
        <end position="143"/>
    </location>
</feature>
<dbReference type="Proteomes" id="UP000199341">
    <property type="component" value="Unassembled WGS sequence"/>
</dbReference>
<keyword evidence="1" id="KW-0472">Membrane</keyword>
<evidence type="ECO:0000256" key="1">
    <source>
        <dbReference type="SAM" id="Phobius"/>
    </source>
</evidence>
<feature type="transmembrane region" description="Helical" evidence="1">
    <location>
        <begin position="65"/>
        <end position="86"/>
    </location>
</feature>
<dbReference type="PANTHER" id="PTHR36834:SF1">
    <property type="entry name" value="INTEGRAL MEMBRANE PROTEIN"/>
    <property type="match status" value="1"/>
</dbReference>